<accession>T2IYK2</accession>
<reference evidence="1 2" key="1">
    <citation type="submission" date="2013-01" db="EMBL/GenBank/DDBJ databases">
        <authorList>
            <person name="Bench S."/>
        </authorList>
    </citation>
    <scope>NUCLEOTIDE SEQUENCE [LARGE SCALE GENOMIC DNA]</scope>
    <source>
        <strain evidence="1 2">WH 0005</strain>
    </source>
</reference>
<evidence type="ECO:0000313" key="1">
    <source>
        <dbReference type="EMBL" id="CCQ58009.1"/>
    </source>
</evidence>
<sequence length="97" mass="11141">MTNSLTAILPTVFDSLFYFAQSDSFWNKIAIAFGTEYDLAEAEEIRTQWQNREFSQLPEIEIISDAILGDFRGGYAANSNQIYLADSFLKLLLLRQY</sequence>
<gene>
    <name evidence="1" type="ORF">CWATWH0005_3418</name>
</gene>
<dbReference type="EMBL" id="CAQL01000945">
    <property type="protein sequence ID" value="CCQ58009.1"/>
    <property type="molecule type" value="Genomic_DNA"/>
</dbReference>
<organism evidence="1 2">
    <name type="scientific">Crocosphaera watsonii WH 0005</name>
    <dbReference type="NCBI Taxonomy" id="423472"/>
    <lineage>
        <taxon>Bacteria</taxon>
        <taxon>Bacillati</taxon>
        <taxon>Cyanobacteriota</taxon>
        <taxon>Cyanophyceae</taxon>
        <taxon>Oscillatoriophycideae</taxon>
        <taxon>Chroococcales</taxon>
        <taxon>Aphanothecaceae</taxon>
        <taxon>Crocosphaera</taxon>
    </lineage>
</organism>
<dbReference type="Proteomes" id="UP000017981">
    <property type="component" value="Unassembled WGS sequence"/>
</dbReference>
<dbReference type="RefSeq" id="WP_021833729.1">
    <property type="nucleotide sequence ID" value="NZ_CAQL01000945.1"/>
</dbReference>
<reference evidence="1 2" key="2">
    <citation type="submission" date="2013-09" db="EMBL/GenBank/DDBJ databases">
        <title>Whole genome comparison of six Crocosphaera watsonii strains with differing phenotypes.</title>
        <authorList>
            <person name="Bench S.R."/>
            <person name="Heller P."/>
            <person name="Frank I."/>
            <person name="Arciniega M."/>
            <person name="Shilova I.N."/>
            <person name="Zehr J.P."/>
        </authorList>
    </citation>
    <scope>NUCLEOTIDE SEQUENCE [LARGE SCALE GENOMIC DNA]</scope>
    <source>
        <strain evidence="1 2">WH 0005</strain>
    </source>
</reference>
<proteinExistence type="predicted"/>
<name>T2IYK2_CROWT</name>
<evidence type="ECO:0000313" key="2">
    <source>
        <dbReference type="Proteomes" id="UP000017981"/>
    </source>
</evidence>
<dbReference type="AlphaFoldDB" id="T2IYK2"/>
<protein>
    <submittedName>
        <fullName evidence="1">Hemolysin-type calcium-binding region protein</fullName>
    </submittedName>
</protein>
<comment type="caution">
    <text evidence="1">The sequence shown here is derived from an EMBL/GenBank/DDBJ whole genome shotgun (WGS) entry which is preliminary data.</text>
</comment>